<dbReference type="Proteomes" id="UP000192578">
    <property type="component" value="Unassembled WGS sequence"/>
</dbReference>
<keyword evidence="1" id="KW-0732">Signal</keyword>
<sequence length="384" mass="42102">MALIYPLLGQCVLPLVVFLVHSSVVAPLDDDASHRTRLLERLEKATRGGGAYVGSGYDLILGNPDALGVSGIDSGLWPANFILEKTFTRPEDPFCPVETTCTERAGNSEIIQLQLDMINYQETIEDSLTVDGGAAVGLEDVYVKLAGSMSSGYRSAQQTLENEQKVMIDVEYTEVYYDVAFSYLTRGFLTDELPPDYPTVGAPTLSSTPFWDHVGRSASPTPGRMSACFLFDNHSNLVSLHGDFLTLATVNARLNNTRSLASSIQHSVTAIDRKNVTSGNRDHPTPLSMKFEPLDYFLTLEHIKEATAEWLKAQNCSHLLNNATLATVRENLRRALREYPTLQGAKPPAPIVRNTTRVCGNAGTSSGMKLTAQFLLMVSLFFVM</sequence>
<comment type="caution">
    <text evidence="2">The sequence shown here is derived from an EMBL/GenBank/DDBJ whole genome shotgun (WGS) entry which is preliminary data.</text>
</comment>
<proteinExistence type="predicted"/>
<name>A0A1W0X6H5_HYPEX</name>
<dbReference type="EMBL" id="MTYJ01000014">
    <property type="protein sequence ID" value="OQV22994.1"/>
    <property type="molecule type" value="Genomic_DNA"/>
</dbReference>
<dbReference type="OrthoDB" id="1366754at2759"/>
<evidence type="ECO:0000256" key="1">
    <source>
        <dbReference type="SAM" id="SignalP"/>
    </source>
</evidence>
<organism evidence="2 3">
    <name type="scientific">Hypsibius exemplaris</name>
    <name type="common">Freshwater tardigrade</name>
    <dbReference type="NCBI Taxonomy" id="2072580"/>
    <lineage>
        <taxon>Eukaryota</taxon>
        <taxon>Metazoa</taxon>
        <taxon>Ecdysozoa</taxon>
        <taxon>Tardigrada</taxon>
        <taxon>Eutardigrada</taxon>
        <taxon>Parachela</taxon>
        <taxon>Hypsibioidea</taxon>
        <taxon>Hypsibiidae</taxon>
        <taxon>Hypsibius</taxon>
    </lineage>
</organism>
<keyword evidence="3" id="KW-1185">Reference proteome</keyword>
<accession>A0A1W0X6H5</accession>
<evidence type="ECO:0000313" key="3">
    <source>
        <dbReference type="Proteomes" id="UP000192578"/>
    </source>
</evidence>
<dbReference type="AlphaFoldDB" id="A0A1W0X6H5"/>
<feature type="chain" id="PRO_5012370753" evidence="1">
    <location>
        <begin position="23"/>
        <end position="384"/>
    </location>
</feature>
<reference evidence="3" key="1">
    <citation type="submission" date="2017-01" db="EMBL/GenBank/DDBJ databases">
        <title>Comparative genomics of anhydrobiosis in the tardigrade Hypsibius dujardini.</title>
        <authorList>
            <person name="Yoshida Y."/>
            <person name="Koutsovoulos G."/>
            <person name="Laetsch D."/>
            <person name="Stevens L."/>
            <person name="Kumar S."/>
            <person name="Horikawa D."/>
            <person name="Ishino K."/>
            <person name="Komine S."/>
            <person name="Tomita M."/>
            <person name="Blaxter M."/>
            <person name="Arakawa K."/>
        </authorList>
    </citation>
    <scope>NUCLEOTIDE SEQUENCE [LARGE SCALE GENOMIC DNA]</scope>
    <source>
        <strain evidence="3">Z151</strain>
    </source>
</reference>
<gene>
    <name evidence="2" type="ORF">BV898_03045</name>
</gene>
<feature type="signal peptide" evidence="1">
    <location>
        <begin position="1"/>
        <end position="22"/>
    </location>
</feature>
<evidence type="ECO:0000313" key="2">
    <source>
        <dbReference type="EMBL" id="OQV22994.1"/>
    </source>
</evidence>
<protein>
    <submittedName>
        <fullName evidence="2">Uncharacterized protein</fullName>
    </submittedName>
</protein>